<dbReference type="Pfam" id="PF00010">
    <property type="entry name" value="HLH"/>
    <property type="match status" value="1"/>
</dbReference>
<dbReference type="SMART" id="SM00353">
    <property type="entry name" value="HLH"/>
    <property type="match status" value="1"/>
</dbReference>
<keyword evidence="7" id="KW-0812">Transmembrane</keyword>
<evidence type="ECO:0000313" key="10">
    <source>
        <dbReference type="Proteomes" id="UP000298416"/>
    </source>
</evidence>
<feature type="compositionally biased region" description="Basic and acidic residues" evidence="6">
    <location>
        <begin position="748"/>
        <end position="778"/>
    </location>
</feature>
<keyword evidence="7" id="KW-1133">Transmembrane helix</keyword>
<dbReference type="InterPro" id="IPR054502">
    <property type="entry name" value="bHLH-TF_ACT-like_plant"/>
</dbReference>
<evidence type="ECO:0000259" key="8">
    <source>
        <dbReference type="PROSITE" id="PS50888"/>
    </source>
</evidence>
<feature type="region of interest" description="Disordered" evidence="6">
    <location>
        <begin position="748"/>
        <end position="805"/>
    </location>
</feature>
<protein>
    <recommendedName>
        <fullName evidence="8">BHLH domain-containing protein</fullName>
    </recommendedName>
</protein>
<reference evidence="9" key="2">
    <citation type="submission" date="2020-08" db="EMBL/GenBank/DDBJ databases">
        <title>Plant Genome Project.</title>
        <authorList>
            <person name="Zhang R.-G."/>
        </authorList>
    </citation>
    <scope>NUCLEOTIDE SEQUENCE</scope>
    <source>
        <strain evidence="9">Huo1</strain>
        <tissue evidence="9">Leaf</tissue>
    </source>
</reference>
<dbReference type="PANTHER" id="PTHR46266">
    <property type="entry name" value="TRANSCRIPTION FACTOR TT8"/>
    <property type="match status" value="1"/>
</dbReference>
<evidence type="ECO:0000256" key="2">
    <source>
        <dbReference type="ARBA" id="ARBA00023015"/>
    </source>
</evidence>
<evidence type="ECO:0000256" key="5">
    <source>
        <dbReference type="ARBA" id="ARBA00023242"/>
    </source>
</evidence>
<dbReference type="SUPFAM" id="SSF47459">
    <property type="entry name" value="HLH, helix-loop-helix DNA-binding domain"/>
    <property type="match status" value="1"/>
</dbReference>
<feature type="transmembrane region" description="Helical" evidence="7">
    <location>
        <begin position="89"/>
        <end position="108"/>
    </location>
</feature>
<reference evidence="9" key="1">
    <citation type="submission" date="2018-01" db="EMBL/GenBank/DDBJ databases">
        <authorList>
            <person name="Mao J.F."/>
        </authorList>
    </citation>
    <scope>NUCLEOTIDE SEQUENCE</scope>
    <source>
        <strain evidence="9">Huo1</strain>
        <tissue evidence="9">Leaf</tissue>
    </source>
</reference>
<keyword evidence="3" id="KW-0010">Activator</keyword>
<evidence type="ECO:0000256" key="3">
    <source>
        <dbReference type="ARBA" id="ARBA00023159"/>
    </source>
</evidence>
<organism evidence="9">
    <name type="scientific">Salvia splendens</name>
    <name type="common">Scarlet sage</name>
    <dbReference type="NCBI Taxonomy" id="180675"/>
    <lineage>
        <taxon>Eukaryota</taxon>
        <taxon>Viridiplantae</taxon>
        <taxon>Streptophyta</taxon>
        <taxon>Embryophyta</taxon>
        <taxon>Tracheophyta</taxon>
        <taxon>Spermatophyta</taxon>
        <taxon>Magnoliopsida</taxon>
        <taxon>eudicotyledons</taxon>
        <taxon>Gunneridae</taxon>
        <taxon>Pentapetalae</taxon>
        <taxon>asterids</taxon>
        <taxon>lamiids</taxon>
        <taxon>Lamiales</taxon>
        <taxon>Lamiaceae</taxon>
        <taxon>Nepetoideae</taxon>
        <taxon>Mentheae</taxon>
        <taxon>Salviinae</taxon>
        <taxon>Salvia</taxon>
        <taxon>Salvia subgen. Calosphace</taxon>
        <taxon>core Calosphace</taxon>
    </lineage>
</organism>
<accession>A0A8X8ZMH1</accession>
<evidence type="ECO:0000313" key="9">
    <source>
        <dbReference type="EMBL" id="KAG6409289.1"/>
    </source>
</evidence>
<dbReference type="Proteomes" id="UP000298416">
    <property type="component" value="Unassembled WGS sequence"/>
</dbReference>
<feature type="compositionally biased region" description="Basic and acidic residues" evidence="6">
    <location>
        <begin position="791"/>
        <end position="802"/>
    </location>
</feature>
<gene>
    <name evidence="9" type="ORF">SASPL_127326</name>
</gene>
<name>A0A8X8ZMH1_SALSN</name>
<dbReference type="EMBL" id="PNBA02000010">
    <property type="protein sequence ID" value="KAG6409289.1"/>
    <property type="molecule type" value="Genomic_DNA"/>
</dbReference>
<dbReference type="Pfam" id="PF14215">
    <property type="entry name" value="bHLH-MYC_N"/>
    <property type="match status" value="1"/>
</dbReference>
<evidence type="ECO:0000256" key="6">
    <source>
        <dbReference type="SAM" id="MobiDB-lite"/>
    </source>
</evidence>
<dbReference type="GO" id="GO:0005634">
    <property type="term" value="C:nucleus"/>
    <property type="evidence" value="ECO:0007669"/>
    <property type="project" value="UniProtKB-SubCell"/>
</dbReference>
<dbReference type="InterPro" id="IPR036638">
    <property type="entry name" value="HLH_DNA-bd_sf"/>
</dbReference>
<comment type="subcellular location">
    <subcellularLocation>
        <location evidence="1">Nucleus</location>
    </subcellularLocation>
</comment>
<dbReference type="Pfam" id="PF22754">
    <property type="entry name" value="bHLH-TF_ACT-like_plant"/>
    <property type="match status" value="1"/>
</dbReference>
<keyword evidence="4" id="KW-0804">Transcription</keyword>
<evidence type="ECO:0000256" key="7">
    <source>
        <dbReference type="SAM" id="Phobius"/>
    </source>
</evidence>
<dbReference type="InterPro" id="IPR025610">
    <property type="entry name" value="MYC/MYB_N"/>
</dbReference>
<keyword evidence="7" id="KW-0472">Membrane</keyword>
<feature type="transmembrane region" description="Helical" evidence="7">
    <location>
        <begin position="58"/>
        <end position="77"/>
    </location>
</feature>
<feature type="transmembrane region" description="Helical" evidence="7">
    <location>
        <begin position="136"/>
        <end position="155"/>
    </location>
</feature>
<dbReference type="GO" id="GO:0080090">
    <property type="term" value="P:regulation of primary metabolic process"/>
    <property type="evidence" value="ECO:0007669"/>
    <property type="project" value="UniProtKB-ARBA"/>
</dbReference>
<feature type="domain" description="BHLH" evidence="8">
    <location>
        <begin position="688"/>
        <end position="737"/>
    </location>
</feature>
<dbReference type="PROSITE" id="PS50888">
    <property type="entry name" value="BHLH"/>
    <property type="match status" value="1"/>
</dbReference>
<proteinExistence type="predicted"/>
<feature type="transmembrane region" description="Helical" evidence="7">
    <location>
        <begin position="26"/>
        <end position="46"/>
    </location>
</feature>
<dbReference type="GO" id="GO:0046983">
    <property type="term" value="F:protein dimerization activity"/>
    <property type="evidence" value="ECO:0007669"/>
    <property type="project" value="InterPro"/>
</dbReference>
<keyword evidence="5" id="KW-0539">Nucleus</keyword>
<keyword evidence="2" id="KW-0805">Transcription regulation</keyword>
<evidence type="ECO:0000256" key="4">
    <source>
        <dbReference type="ARBA" id="ARBA00023163"/>
    </source>
</evidence>
<comment type="caution">
    <text evidence="9">The sequence shown here is derived from an EMBL/GenBank/DDBJ whole genome shotgun (WGS) entry which is preliminary data.</text>
</comment>
<dbReference type="Gene3D" id="4.10.280.10">
    <property type="entry name" value="Helix-loop-helix DNA-binding domain"/>
    <property type="match status" value="1"/>
</dbReference>
<feature type="transmembrane region" description="Helical" evidence="7">
    <location>
        <begin position="167"/>
        <end position="187"/>
    </location>
</feature>
<dbReference type="AlphaFoldDB" id="A0A8X8ZMH1"/>
<dbReference type="InterPro" id="IPR011598">
    <property type="entry name" value="bHLH_dom"/>
</dbReference>
<sequence>MGGGEVDRSTSNLWLAHNPSKRWAELFFLIYTPFWLTLCLGIVVPYKLYENFTEWEYLLLGLVSALPAFIIPMVFVGKADRSLCWKDRYWVKVPHTTFLLTHVCFLFYHVSSNMTLRRIQHSVAHLPETTQWLFKASWILILSYFVAYLETVAISNFPYYEFVDRAVMYKVGCLFYAIYFFVSFPMFFRIDEEPSDAWDLPRVAVDALGAAMLVTIILDLWRIFLGPIVPIPESKQCHQPGLPWFPLSAFNICLGGEREWSIMATGNQNQKEMPQNLRTHLALAVQSFQWSYAIFWSVSCIQPGMLEWCEGYYNGDIKTRKTVQVAEVDMDQLGLQRSDQLRELYVSLSLGDTKPQAKRPTTALSPEDLTDAEWYFLVCMSFVFNANQGLPGRTLAANQMIWLCNAHRADTKVFSRSLLAKSASIKTIVCFPHSGGVVELGTTELVPEDPSLIRHISSFLESPSVAVPLIPNLVFDSSSCNPNGLNLERLDHAHMLEDGLDRLMDDPYMEMCSPYNSSDDFANNLLREESNLVEGVGGEASKLQSWPVMEDAVSNCLNNSVNSSDCVSQTEGELEKVIPHSDGNKEKKSCVQECNQKTPSEGQGNDVHYHSVLSYLLKSSHQLILGPYIRNGSTESSFVFWRKVGVPGPQRGTTPQKLLKKVLFEVARLHQSCRGESDKHRICPKSDEADRNHVLSERKRREKINERFMILGSLVPSGGKADKVSVLDHTIEHLRKLERRVEELESYKEAMERESTTHSKSQDAIERTSDNYRDDNNSKRPAMNKRKAGHRDKTGPRLRDSSPTDNITISVSNKVVLIEMRCLFKEHVLFEVMEMLSKIHLETQTIQSSTIDGTLSITVNAKCEGLKSPSAVVIKEALQKIISKC</sequence>
<dbReference type="PANTHER" id="PTHR46266:SF3">
    <property type="entry name" value="TRANSCRIPTION FACTOR EGL1"/>
    <property type="match status" value="1"/>
</dbReference>
<evidence type="ECO:0000256" key="1">
    <source>
        <dbReference type="ARBA" id="ARBA00004123"/>
    </source>
</evidence>
<keyword evidence="10" id="KW-1185">Reference proteome</keyword>